<accession>A0A6N2XPA2</accession>
<dbReference type="InterPro" id="IPR036890">
    <property type="entry name" value="HATPase_C_sf"/>
</dbReference>
<evidence type="ECO:0000259" key="5">
    <source>
        <dbReference type="PROSITE" id="PS50885"/>
    </source>
</evidence>
<keyword evidence="2" id="KW-0597">Phosphoprotein</keyword>
<keyword evidence="4" id="KW-0812">Transmembrane</keyword>
<dbReference type="EMBL" id="CACRTF010000021">
    <property type="protein sequence ID" value="VYT56234.1"/>
    <property type="molecule type" value="Genomic_DNA"/>
</dbReference>
<keyword evidence="6" id="KW-0418">Kinase</keyword>
<reference evidence="6" key="1">
    <citation type="submission" date="2019-11" db="EMBL/GenBank/DDBJ databases">
        <authorList>
            <person name="Feng L."/>
        </authorList>
    </citation>
    <scope>NUCLEOTIDE SEQUENCE</scope>
    <source>
        <strain evidence="6">CbolteaeLFYP116</strain>
    </source>
</reference>
<proteinExistence type="predicted"/>
<dbReference type="Pfam" id="PF06580">
    <property type="entry name" value="His_kinase"/>
    <property type="match status" value="1"/>
</dbReference>
<organism evidence="6">
    <name type="scientific">Enterocloster bolteae</name>
    <dbReference type="NCBI Taxonomy" id="208479"/>
    <lineage>
        <taxon>Bacteria</taxon>
        <taxon>Bacillati</taxon>
        <taxon>Bacillota</taxon>
        <taxon>Clostridia</taxon>
        <taxon>Lachnospirales</taxon>
        <taxon>Lachnospiraceae</taxon>
        <taxon>Enterocloster</taxon>
    </lineage>
</organism>
<dbReference type="PANTHER" id="PTHR34220">
    <property type="entry name" value="SENSOR HISTIDINE KINASE YPDA"/>
    <property type="match status" value="1"/>
</dbReference>
<evidence type="ECO:0000256" key="2">
    <source>
        <dbReference type="ARBA" id="ARBA00022553"/>
    </source>
</evidence>
<evidence type="ECO:0000256" key="3">
    <source>
        <dbReference type="ARBA" id="ARBA00022679"/>
    </source>
</evidence>
<dbReference type="Gene3D" id="6.10.340.10">
    <property type="match status" value="1"/>
</dbReference>
<gene>
    <name evidence="6" type="primary">ypdA_9</name>
    <name evidence="6" type="ORF">CBLFYP116_05475</name>
</gene>
<name>A0A6N2XPA2_9FIRM</name>
<dbReference type="EC" id="2.7.13.3" evidence="6"/>
<comment type="subcellular location">
    <subcellularLocation>
        <location evidence="1">Membrane</location>
    </subcellularLocation>
</comment>
<feature type="transmembrane region" description="Helical" evidence="4">
    <location>
        <begin position="157"/>
        <end position="178"/>
    </location>
</feature>
<keyword evidence="4" id="KW-0472">Membrane</keyword>
<dbReference type="PROSITE" id="PS50885">
    <property type="entry name" value="HAMP"/>
    <property type="match status" value="1"/>
</dbReference>
<sequence length="455" mass="52567">MILLLVAFIFIASNALVNVGSSRRYNGLLQDYQQVNGLLAINNRRQTYFKLYSKSHDEGMLKQYYDECELFDSQLRGLDEKMRNDRKCKMMYRIVGQVAEHRREMAESYIRPDGDYYPSLMADLDEVDLEIERCLNQLMSQYLEYLNTAFASHSRTLGLTNSILIVFFMAASLFGMVLNHQMSTSILNSIKRLTDAAREIMNNNLEAADIEETPYAELNQVSATFDQMKRQIRTMITELHETHQMKERLAEAKIRELQMQMNPHFLFNTLSLVIRSIQLGERDTSIQLVKAISKILRSSIEINTVSIPLDAEIELLQSYLYIQKLHLKGRVTFCLDVRKSFMDEDVMIPPLTIQPLVENSIQHGLKDRVNGGKVDILITEKPDYIEAVVADNGVGFPEDPSQPARRDTPIPKTSIGLKNVEERLRLFYRKEDVLHIQRTEGITKITLKLYKSDRH</sequence>
<evidence type="ECO:0000313" key="6">
    <source>
        <dbReference type="EMBL" id="VYT56234.1"/>
    </source>
</evidence>
<dbReference type="GO" id="GO:0000155">
    <property type="term" value="F:phosphorelay sensor kinase activity"/>
    <property type="evidence" value="ECO:0007669"/>
    <property type="project" value="InterPro"/>
</dbReference>
<dbReference type="InterPro" id="IPR003660">
    <property type="entry name" value="HAMP_dom"/>
</dbReference>
<protein>
    <submittedName>
        <fullName evidence="6">Sensor histidine kinase YpdA</fullName>
        <ecNumber evidence="6">2.7.13.3</ecNumber>
    </submittedName>
</protein>
<keyword evidence="4" id="KW-1133">Transmembrane helix</keyword>
<keyword evidence="3 6" id="KW-0808">Transferase</keyword>
<dbReference type="InterPro" id="IPR050640">
    <property type="entry name" value="Bact_2-comp_sensor_kinase"/>
</dbReference>
<dbReference type="Gene3D" id="3.30.565.10">
    <property type="entry name" value="Histidine kinase-like ATPase, C-terminal domain"/>
    <property type="match status" value="1"/>
</dbReference>
<dbReference type="SUPFAM" id="SSF55874">
    <property type="entry name" value="ATPase domain of HSP90 chaperone/DNA topoisomerase II/histidine kinase"/>
    <property type="match status" value="1"/>
</dbReference>
<dbReference type="GO" id="GO:0016020">
    <property type="term" value="C:membrane"/>
    <property type="evidence" value="ECO:0007669"/>
    <property type="project" value="UniProtKB-SubCell"/>
</dbReference>
<dbReference type="PANTHER" id="PTHR34220:SF7">
    <property type="entry name" value="SENSOR HISTIDINE KINASE YPDA"/>
    <property type="match status" value="1"/>
</dbReference>
<feature type="domain" description="HAMP" evidence="5">
    <location>
        <begin position="184"/>
        <end position="237"/>
    </location>
</feature>
<evidence type="ECO:0000256" key="4">
    <source>
        <dbReference type="SAM" id="Phobius"/>
    </source>
</evidence>
<dbReference type="AlphaFoldDB" id="A0A6N2XPA2"/>
<evidence type="ECO:0000256" key="1">
    <source>
        <dbReference type="ARBA" id="ARBA00004370"/>
    </source>
</evidence>
<dbReference type="InterPro" id="IPR010559">
    <property type="entry name" value="Sig_transdc_His_kin_internal"/>
</dbReference>